<comment type="caution">
    <text evidence="7">The sequence shown here is derived from an EMBL/GenBank/DDBJ whole genome shotgun (WGS) entry which is preliminary data.</text>
</comment>
<reference evidence="7" key="1">
    <citation type="submission" date="2021-02" db="EMBL/GenBank/DDBJ databases">
        <authorList>
            <person name="Nowell W R."/>
        </authorList>
    </citation>
    <scope>NUCLEOTIDE SEQUENCE</scope>
</reference>
<evidence type="ECO:0000256" key="5">
    <source>
        <dbReference type="SAM" id="Phobius"/>
    </source>
</evidence>
<accession>A0A818PZX1</accession>
<dbReference type="GO" id="GO:0016020">
    <property type="term" value="C:membrane"/>
    <property type="evidence" value="ECO:0007669"/>
    <property type="project" value="UniProtKB-SubCell"/>
</dbReference>
<keyword evidence="2 5" id="KW-0812">Transmembrane</keyword>
<name>A0A818PZX1_9BILA</name>
<evidence type="ECO:0000259" key="6">
    <source>
        <dbReference type="PROSITE" id="PS50262"/>
    </source>
</evidence>
<dbReference type="PROSITE" id="PS50262">
    <property type="entry name" value="G_PROTEIN_RECEP_F1_2"/>
    <property type="match status" value="1"/>
</dbReference>
<evidence type="ECO:0000256" key="2">
    <source>
        <dbReference type="ARBA" id="ARBA00022692"/>
    </source>
</evidence>
<evidence type="ECO:0000256" key="4">
    <source>
        <dbReference type="ARBA" id="ARBA00023136"/>
    </source>
</evidence>
<feature type="transmembrane region" description="Helical" evidence="5">
    <location>
        <begin position="224"/>
        <end position="243"/>
    </location>
</feature>
<comment type="subcellular location">
    <subcellularLocation>
        <location evidence="1">Membrane</location>
    </subcellularLocation>
</comment>
<evidence type="ECO:0000256" key="3">
    <source>
        <dbReference type="ARBA" id="ARBA00022989"/>
    </source>
</evidence>
<evidence type="ECO:0000256" key="1">
    <source>
        <dbReference type="ARBA" id="ARBA00004370"/>
    </source>
</evidence>
<feature type="transmembrane region" description="Helical" evidence="5">
    <location>
        <begin position="44"/>
        <end position="67"/>
    </location>
</feature>
<dbReference type="EMBL" id="CAJNYD010004787">
    <property type="protein sequence ID" value="CAF3629976.1"/>
    <property type="molecule type" value="Genomic_DNA"/>
</dbReference>
<organism evidence="7 8">
    <name type="scientific">Rotaria socialis</name>
    <dbReference type="NCBI Taxonomy" id="392032"/>
    <lineage>
        <taxon>Eukaryota</taxon>
        <taxon>Metazoa</taxon>
        <taxon>Spiralia</taxon>
        <taxon>Gnathifera</taxon>
        <taxon>Rotifera</taxon>
        <taxon>Eurotatoria</taxon>
        <taxon>Bdelloidea</taxon>
        <taxon>Philodinida</taxon>
        <taxon>Philodinidae</taxon>
        <taxon>Rotaria</taxon>
    </lineage>
</organism>
<sequence length="337" mass="38641">MLLEISTQLARIVLISLMNLGTIGNVLNLFIFTRPRFLRSSCTLYFIAVSINNIIAIYVSIFNRLLIGGFSIDVGLSSTIVCKLRPYIGYVILALLPYFYVLTCFDRYCSSSASVICRPWSNKTMAKRFICGAIVLAAILYSHMSIFFQIQKVGSDTISINIRRQLRQISPPLPTTNDIHRRLKIHLIRILFSHFLTQILCVLPFAIITLLGMFVDRTTIVYTFVLRVLTLPLFASYTIAFYVNTLSSQIYRRQLIKLIKKIPPAYGYRTEKLVSIEKALEPIVPHIDELPYYIKIAKKYCHFPSEHGLTQDQSAAIYIYIMEWGDITLYHVLDKAL</sequence>
<dbReference type="Proteomes" id="UP000663833">
    <property type="component" value="Unassembled WGS sequence"/>
</dbReference>
<protein>
    <recommendedName>
        <fullName evidence="6">G-protein coupled receptors family 1 profile domain-containing protein</fullName>
    </recommendedName>
</protein>
<keyword evidence="3 5" id="KW-1133">Transmembrane helix</keyword>
<feature type="transmembrane region" description="Helical" evidence="5">
    <location>
        <begin position="129"/>
        <end position="150"/>
    </location>
</feature>
<evidence type="ECO:0000313" key="8">
    <source>
        <dbReference type="Proteomes" id="UP000663833"/>
    </source>
</evidence>
<dbReference type="SUPFAM" id="SSF81321">
    <property type="entry name" value="Family A G protein-coupled receptor-like"/>
    <property type="match status" value="1"/>
</dbReference>
<dbReference type="Gene3D" id="1.20.1070.10">
    <property type="entry name" value="Rhodopsin 7-helix transmembrane proteins"/>
    <property type="match status" value="2"/>
</dbReference>
<dbReference type="InterPro" id="IPR017452">
    <property type="entry name" value="GPCR_Rhodpsn_7TM"/>
</dbReference>
<evidence type="ECO:0000313" key="7">
    <source>
        <dbReference type="EMBL" id="CAF3629976.1"/>
    </source>
</evidence>
<feature type="transmembrane region" description="Helical" evidence="5">
    <location>
        <begin position="87"/>
        <end position="108"/>
    </location>
</feature>
<gene>
    <name evidence="7" type="ORF">LUA448_LOCUS31866</name>
</gene>
<feature type="transmembrane region" description="Helical" evidence="5">
    <location>
        <begin position="190"/>
        <end position="212"/>
    </location>
</feature>
<feature type="domain" description="G-protein coupled receptors family 1 profile" evidence="6">
    <location>
        <begin position="24"/>
        <end position="337"/>
    </location>
</feature>
<feature type="transmembrane region" description="Helical" evidence="5">
    <location>
        <begin position="12"/>
        <end position="32"/>
    </location>
</feature>
<keyword evidence="4 5" id="KW-0472">Membrane</keyword>
<proteinExistence type="predicted"/>
<dbReference type="AlphaFoldDB" id="A0A818PZX1"/>